<proteinExistence type="predicted"/>
<name>A0A0H1BB54_9EURO</name>
<organism evidence="1 2">
    <name type="scientific">Blastomyces silverae</name>
    <dbReference type="NCBI Taxonomy" id="2060906"/>
    <lineage>
        <taxon>Eukaryota</taxon>
        <taxon>Fungi</taxon>
        <taxon>Dikarya</taxon>
        <taxon>Ascomycota</taxon>
        <taxon>Pezizomycotina</taxon>
        <taxon>Eurotiomycetes</taxon>
        <taxon>Eurotiomycetidae</taxon>
        <taxon>Onygenales</taxon>
        <taxon>Ajellomycetaceae</taxon>
        <taxon>Blastomyces</taxon>
    </lineage>
</organism>
<dbReference type="EMBL" id="LDEV01003094">
    <property type="protein sequence ID" value="KLJ06446.1"/>
    <property type="molecule type" value="Genomic_DNA"/>
</dbReference>
<evidence type="ECO:0000313" key="2">
    <source>
        <dbReference type="Proteomes" id="UP000053573"/>
    </source>
</evidence>
<accession>A0A0H1BB54</accession>
<dbReference type="AlphaFoldDB" id="A0A0H1BB54"/>
<dbReference type="Proteomes" id="UP000053573">
    <property type="component" value="Unassembled WGS sequence"/>
</dbReference>
<gene>
    <name evidence="1" type="ORF">EMPG_10151</name>
</gene>
<keyword evidence="2" id="KW-1185">Reference proteome</keyword>
<evidence type="ECO:0000313" key="1">
    <source>
        <dbReference type="EMBL" id="KLJ06446.1"/>
    </source>
</evidence>
<protein>
    <submittedName>
        <fullName evidence="1">Uncharacterized protein</fullName>
    </submittedName>
</protein>
<comment type="caution">
    <text evidence="1">The sequence shown here is derived from an EMBL/GenBank/DDBJ whole genome shotgun (WGS) entry which is preliminary data.</text>
</comment>
<sequence>MSTRHITKLASRPSKLPLLRLRLVLRRSTRRLLPVESLLIRRRKLRWNHCRGNSKRRRDKSVFVRSNCKMLKNADCMMNTSSASANGCRTRRTVFDKKSSRNNSRNLKPESRASMLVKLTWRNWIATAFDISSWLSLRRRKMNSTTVSESQPSVLTIWSELIAGRNSSIFPQTMKHRGSVISRSMRRTRRIPWPLLS</sequence>
<reference evidence="2" key="1">
    <citation type="journal article" date="2015" name="PLoS Genet.">
        <title>The dynamic genome and transcriptome of the human fungal pathogen Blastomyces and close relative Emmonsia.</title>
        <authorList>
            <person name="Munoz J.F."/>
            <person name="Gauthier G.M."/>
            <person name="Desjardins C.A."/>
            <person name="Gallo J.E."/>
            <person name="Holder J."/>
            <person name="Sullivan T.D."/>
            <person name="Marty A.J."/>
            <person name="Carmen J.C."/>
            <person name="Chen Z."/>
            <person name="Ding L."/>
            <person name="Gujja S."/>
            <person name="Magrini V."/>
            <person name="Misas E."/>
            <person name="Mitreva M."/>
            <person name="Priest M."/>
            <person name="Saif S."/>
            <person name="Whiston E.A."/>
            <person name="Young S."/>
            <person name="Zeng Q."/>
            <person name="Goldman W.E."/>
            <person name="Mardis E.R."/>
            <person name="Taylor J.W."/>
            <person name="McEwen J.G."/>
            <person name="Clay O.K."/>
            <person name="Klein B.S."/>
            <person name="Cuomo C.A."/>
        </authorList>
    </citation>
    <scope>NUCLEOTIDE SEQUENCE [LARGE SCALE GENOMIC DNA]</scope>
    <source>
        <strain evidence="2">UAMH 139</strain>
    </source>
</reference>